<dbReference type="Pfam" id="PF04827">
    <property type="entry name" value="Plant_tran"/>
    <property type="match status" value="1"/>
</dbReference>
<evidence type="ECO:0008006" key="2">
    <source>
        <dbReference type="Google" id="ProtNLM"/>
    </source>
</evidence>
<sequence length="281" mass="31715">MQESVRKDVERAFGVLQSRWGIVQNLALSWDEGKLCEMMTACVIMHNMIVEDERDESIFDQGCDYQELCNLLKSRVESPEFLEKLDNIQKSVYQHGAVDETISWDIVSAADIWDDKSMNVSDDSEDGYVLVKQEDIVDGIACFMAAYLLSLKETKELTPNQLQEALSKTFSTKKRKGKLQKAWAGTQVIYNVASWSATAIGQQLKFEGIISHDHTTPVSFYEHYLPESGDSKSSNCGLLDVLPRGVQVPVNNHETLYTLYDNMDFPVPPLWEALLSNPGTM</sequence>
<name>M7Z6M7_TRIUA</name>
<organism evidence="1">
    <name type="scientific">Triticum urartu</name>
    <name type="common">Red wild einkorn</name>
    <name type="synonym">Crithodium urartu</name>
    <dbReference type="NCBI Taxonomy" id="4572"/>
    <lineage>
        <taxon>Eukaryota</taxon>
        <taxon>Viridiplantae</taxon>
        <taxon>Streptophyta</taxon>
        <taxon>Embryophyta</taxon>
        <taxon>Tracheophyta</taxon>
        <taxon>Spermatophyta</taxon>
        <taxon>Magnoliopsida</taxon>
        <taxon>Liliopsida</taxon>
        <taxon>Poales</taxon>
        <taxon>Poaceae</taxon>
        <taxon>BOP clade</taxon>
        <taxon>Pooideae</taxon>
        <taxon>Triticodae</taxon>
        <taxon>Triticeae</taxon>
        <taxon>Triticinae</taxon>
        <taxon>Triticum</taxon>
    </lineage>
</organism>
<protein>
    <recommendedName>
        <fullName evidence="2">DDE Tnp4 domain-containing protein</fullName>
    </recommendedName>
</protein>
<dbReference type="PANTHER" id="PTHR33874:SF1">
    <property type="entry name" value="RING FINGER PROTEIN"/>
    <property type="match status" value="1"/>
</dbReference>
<dbReference type="EMBL" id="KD127716">
    <property type="protein sequence ID" value="EMS58848.1"/>
    <property type="molecule type" value="Genomic_DNA"/>
</dbReference>
<dbReference type="AlphaFoldDB" id="M7Z6M7"/>
<proteinExistence type="predicted"/>
<dbReference type="InterPro" id="IPR006912">
    <property type="entry name" value="Harbinger_derived_prot"/>
</dbReference>
<evidence type="ECO:0000313" key="1">
    <source>
        <dbReference type="EMBL" id="EMS58848.1"/>
    </source>
</evidence>
<reference evidence="1" key="1">
    <citation type="journal article" date="2013" name="Nature">
        <title>Draft genome of the wheat A-genome progenitor Triticum urartu.</title>
        <authorList>
            <person name="Ling H.Q."/>
            <person name="Zhao S."/>
            <person name="Liu D."/>
            <person name="Wang J."/>
            <person name="Sun H."/>
            <person name="Zhang C."/>
            <person name="Fan H."/>
            <person name="Li D."/>
            <person name="Dong L."/>
            <person name="Tao Y."/>
            <person name="Gao C."/>
            <person name="Wu H."/>
            <person name="Li Y."/>
            <person name="Cui Y."/>
            <person name="Guo X."/>
            <person name="Zheng S."/>
            <person name="Wang B."/>
            <person name="Yu K."/>
            <person name="Liang Q."/>
            <person name="Yang W."/>
            <person name="Lou X."/>
            <person name="Chen J."/>
            <person name="Feng M."/>
            <person name="Jian J."/>
            <person name="Zhang X."/>
            <person name="Luo G."/>
            <person name="Jiang Y."/>
            <person name="Liu J."/>
            <person name="Wang Z."/>
            <person name="Sha Y."/>
            <person name="Zhang B."/>
            <person name="Wu H."/>
            <person name="Tang D."/>
            <person name="Shen Q."/>
            <person name="Xue P."/>
            <person name="Zou S."/>
            <person name="Wang X."/>
            <person name="Liu X."/>
            <person name="Wang F."/>
            <person name="Yang Y."/>
            <person name="An X."/>
            <person name="Dong Z."/>
            <person name="Zhang K."/>
            <person name="Zhang X."/>
            <person name="Luo M.C."/>
            <person name="Dvorak J."/>
            <person name="Tong Y."/>
            <person name="Wang J."/>
            <person name="Yang H."/>
            <person name="Li Z."/>
            <person name="Wang D."/>
            <person name="Zhang A."/>
            <person name="Wang J."/>
        </authorList>
    </citation>
    <scope>NUCLEOTIDE SEQUENCE</scope>
</reference>
<gene>
    <name evidence="1" type="ORF">TRIUR3_04974</name>
</gene>
<dbReference type="eggNOG" id="ENOG502QPYJ">
    <property type="taxonomic scope" value="Eukaryota"/>
</dbReference>
<dbReference type="PANTHER" id="PTHR33874">
    <property type="entry name" value="RING FINGER PROTEIN"/>
    <property type="match status" value="1"/>
</dbReference>
<accession>M7Z6M7</accession>